<sequence length="108" mass="12993">MKKEYRVKESDEFQKIMRGRRFHNSKSYSLYIEERKEDHARFGISVPKKLGNAVLRNKTKRQVRSMLQHLAPYDGKYDVIIIVRKGYFSKSYDDNEKDLEKLMKTVKM</sequence>
<evidence type="ECO:0000256" key="1">
    <source>
        <dbReference type="ARBA" id="ARBA00022694"/>
    </source>
</evidence>
<keyword evidence="5 6" id="KW-0694">RNA-binding</keyword>
<evidence type="ECO:0000313" key="8">
    <source>
        <dbReference type="EMBL" id="QNN61330.1"/>
    </source>
</evidence>
<gene>
    <name evidence="6 8" type="primary">rnpA</name>
    <name evidence="8" type="ORF">H9L01_02895</name>
</gene>
<name>A0A7G9S0F5_9FIRM</name>
<evidence type="ECO:0000256" key="3">
    <source>
        <dbReference type="ARBA" id="ARBA00022759"/>
    </source>
</evidence>
<dbReference type="SUPFAM" id="SSF54211">
    <property type="entry name" value="Ribosomal protein S5 domain 2-like"/>
    <property type="match status" value="1"/>
</dbReference>
<keyword evidence="9" id="KW-1185">Reference proteome</keyword>
<proteinExistence type="inferred from homology"/>
<dbReference type="NCBIfam" id="TIGR00188">
    <property type="entry name" value="rnpA"/>
    <property type="match status" value="1"/>
</dbReference>
<evidence type="ECO:0000256" key="4">
    <source>
        <dbReference type="ARBA" id="ARBA00022801"/>
    </source>
</evidence>
<dbReference type="Gene3D" id="3.30.230.10">
    <property type="match status" value="1"/>
</dbReference>
<dbReference type="KEGG" id="eio:H9L01_02895"/>
<dbReference type="GO" id="GO:0000049">
    <property type="term" value="F:tRNA binding"/>
    <property type="evidence" value="ECO:0007669"/>
    <property type="project" value="UniProtKB-UniRule"/>
</dbReference>
<comment type="similarity">
    <text evidence="6">Belongs to the RnpA family.</text>
</comment>
<evidence type="ECO:0000256" key="7">
    <source>
        <dbReference type="NCBIfam" id="TIGR00188"/>
    </source>
</evidence>
<dbReference type="Proteomes" id="UP000515928">
    <property type="component" value="Chromosome"/>
</dbReference>
<dbReference type="HAMAP" id="MF_00227">
    <property type="entry name" value="RNase_P"/>
    <property type="match status" value="1"/>
</dbReference>
<evidence type="ECO:0000256" key="2">
    <source>
        <dbReference type="ARBA" id="ARBA00022722"/>
    </source>
</evidence>
<dbReference type="RefSeq" id="WP_187534532.1">
    <property type="nucleotide sequence ID" value="NZ_CBCSHU010000001.1"/>
</dbReference>
<evidence type="ECO:0000256" key="6">
    <source>
        <dbReference type="HAMAP-Rule" id="MF_00227"/>
    </source>
</evidence>
<dbReference type="InterPro" id="IPR014721">
    <property type="entry name" value="Ribsml_uS5_D2-typ_fold_subgr"/>
</dbReference>
<dbReference type="InterPro" id="IPR000100">
    <property type="entry name" value="RNase_P"/>
</dbReference>
<accession>A0A7G9S0F5</accession>
<keyword evidence="1 6" id="KW-0819">tRNA processing</keyword>
<dbReference type="EMBL" id="CP060715">
    <property type="protein sequence ID" value="QNN61330.1"/>
    <property type="molecule type" value="Genomic_DNA"/>
</dbReference>
<dbReference type="GO" id="GO:0042781">
    <property type="term" value="F:3'-tRNA processing endoribonuclease activity"/>
    <property type="evidence" value="ECO:0007669"/>
    <property type="project" value="TreeGrafter"/>
</dbReference>
<keyword evidence="3 6" id="KW-0255">Endonuclease</keyword>
<comment type="catalytic activity">
    <reaction evidence="6">
        <text>Endonucleolytic cleavage of RNA, removing 5'-extranucleotides from tRNA precursor.</text>
        <dbReference type="EC" id="3.1.26.5"/>
    </reaction>
</comment>
<reference evidence="8 9" key="1">
    <citation type="submission" date="2020-08" db="EMBL/GenBank/DDBJ databases">
        <title>Genome sequence of Erysipelothrix inopinata DSM 15511T.</title>
        <authorList>
            <person name="Hyun D.-W."/>
            <person name="Bae J.-W."/>
        </authorList>
    </citation>
    <scope>NUCLEOTIDE SEQUENCE [LARGE SCALE GENOMIC DNA]</scope>
    <source>
        <strain evidence="8 9">DSM 15511</strain>
    </source>
</reference>
<evidence type="ECO:0000313" key="9">
    <source>
        <dbReference type="Proteomes" id="UP000515928"/>
    </source>
</evidence>
<comment type="function">
    <text evidence="6">RNaseP catalyzes the removal of the 5'-leader sequence from pre-tRNA to produce the mature 5'-terminus. It can also cleave other RNA substrates such as 4.5S RNA. The protein component plays an auxiliary but essential role in vivo by binding to the 5'-leader sequence and broadening the substrate specificity of the ribozyme.</text>
</comment>
<organism evidence="8 9">
    <name type="scientific">Erysipelothrix inopinata</name>
    <dbReference type="NCBI Taxonomy" id="225084"/>
    <lineage>
        <taxon>Bacteria</taxon>
        <taxon>Bacillati</taxon>
        <taxon>Bacillota</taxon>
        <taxon>Erysipelotrichia</taxon>
        <taxon>Erysipelotrichales</taxon>
        <taxon>Erysipelotrichaceae</taxon>
        <taxon>Erysipelothrix</taxon>
    </lineage>
</organism>
<dbReference type="AlphaFoldDB" id="A0A7G9S0F5"/>
<evidence type="ECO:0000256" key="5">
    <source>
        <dbReference type="ARBA" id="ARBA00022884"/>
    </source>
</evidence>
<keyword evidence="4 6" id="KW-0378">Hydrolase</keyword>
<dbReference type="PANTHER" id="PTHR33992:SF1">
    <property type="entry name" value="RIBONUCLEASE P PROTEIN COMPONENT"/>
    <property type="match status" value="1"/>
</dbReference>
<dbReference type="GO" id="GO:0001682">
    <property type="term" value="P:tRNA 5'-leader removal"/>
    <property type="evidence" value="ECO:0007669"/>
    <property type="project" value="UniProtKB-UniRule"/>
</dbReference>
<protein>
    <recommendedName>
        <fullName evidence="6 7">Ribonuclease P protein component</fullName>
        <shortName evidence="6">RNase P protein</shortName>
        <shortName evidence="6">RNaseP protein</shortName>
        <ecNumber evidence="6 7">3.1.26.5</ecNumber>
    </recommendedName>
    <alternativeName>
        <fullName evidence="6">Protein C5</fullName>
    </alternativeName>
</protein>
<dbReference type="GO" id="GO:0030677">
    <property type="term" value="C:ribonuclease P complex"/>
    <property type="evidence" value="ECO:0007669"/>
    <property type="project" value="TreeGrafter"/>
</dbReference>
<dbReference type="InterPro" id="IPR020568">
    <property type="entry name" value="Ribosomal_Su5_D2-typ_SF"/>
</dbReference>
<dbReference type="PANTHER" id="PTHR33992">
    <property type="entry name" value="RIBONUCLEASE P PROTEIN COMPONENT"/>
    <property type="match status" value="1"/>
</dbReference>
<comment type="subunit">
    <text evidence="6">Consists of a catalytic RNA component (M1 or rnpB) and a protein subunit.</text>
</comment>
<keyword evidence="2 6" id="KW-0540">Nuclease</keyword>
<dbReference type="Pfam" id="PF00825">
    <property type="entry name" value="Ribonuclease_P"/>
    <property type="match status" value="1"/>
</dbReference>
<dbReference type="GO" id="GO:0004526">
    <property type="term" value="F:ribonuclease P activity"/>
    <property type="evidence" value="ECO:0007669"/>
    <property type="project" value="UniProtKB-UniRule"/>
</dbReference>
<dbReference type="EC" id="3.1.26.5" evidence="6 7"/>